<name>A0AB38FNJ0_RHOWR</name>
<sequence length="72" mass="7703">MPAPLLALAVLWWFFPAVLTPWLPLASAVCLSLGIAAAIVIEQMLDTTAQILAQMPTTAPVPTTPHHKDDSQ</sequence>
<evidence type="ECO:0000313" key="1">
    <source>
        <dbReference type="EMBL" id="SPZ43258.1"/>
    </source>
</evidence>
<comment type="caution">
    <text evidence="1">The sequence shown here is derived from an EMBL/GenBank/DDBJ whole genome shotgun (WGS) entry which is preliminary data.</text>
</comment>
<dbReference type="RefSeq" id="WP_176582591.1">
    <property type="nucleotide sequence ID" value="NZ_QTTP01000001.1"/>
</dbReference>
<proteinExistence type="predicted"/>
<dbReference type="EMBL" id="UAUI01000028">
    <property type="protein sequence ID" value="SPZ43258.1"/>
    <property type="molecule type" value="Genomic_DNA"/>
</dbReference>
<dbReference type="AlphaFoldDB" id="A0AB38FNJ0"/>
<evidence type="ECO:0000313" key="2">
    <source>
        <dbReference type="Proteomes" id="UP000251211"/>
    </source>
</evidence>
<organism evidence="1 2">
    <name type="scientific">Rhodococcus wratislaviensis</name>
    <name type="common">Tsukamurella wratislaviensis</name>
    <dbReference type="NCBI Taxonomy" id="44752"/>
    <lineage>
        <taxon>Bacteria</taxon>
        <taxon>Bacillati</taxon>
        <taxon>Actinomycetota</taxon>
        <taxon>Actinomycetes</taxon>
        <taxon>Mycobacteriales</taxon>
        <taxon>Nocardiaceae</taxon>
        <taxon>Rhodococcus</taxon>
    </lineage>
</organism>
<reference evidence="1 2" key="1">
    <citation type="submission" date="2018-06" db="EMBL/GenBank/DDBJ databases">
        <authorList>
            <consortium name="Pathogen Informatics"/>
            <person name="Doyle S."/>
        </authorList>
    </citation>
    <scope>NUCLEOTIDE SEQUENCE [LARGE SCALE GENOMIC DNA]</scope>
    <source>
        <strain evidence="1 2">NCTC13229</strain>
    </source>
</reference>
<dbReference type="Proteomes" id="UP000251211">
    <property type="component" value="Unassembled WGS sequence"/>
</dbReference>
<protein>
    <submittedName>
        <fullName evidence="1">Uncharacterized protein</fullName>
    </submittedName>
</protein>
<gene>
    <name evidence="1" type="ORF">NCTC13229_06793</name>
</gene>
<accession>A0AB38FNJ0</accession>